<dbReference type="AlphaFoldDB" id="A0A0A7EKS9"/>
<keyword evidence="3" id="KW-1185">Reference proteome</keyword>
<evidence type="ECO:0008006" key="4">
    <source>
        <dbReference type="Google" id="ProtNLM"/>
    </source>
</evidence>
<dbReference type="OrthoDB" id="5413830at2"/>
<dbReference type="InterPro" id="IPR010119">
    <property type="entry name" value="Gluconeogen_factor"/>
</dbReference>
<dbReference type="Proteomes" id="UP000030341">
    <property type="component" value="Chromosome 2"/>
</dbReference>
<name>A0A0A7EKS9_9GAMM</name>
<evidence type="ECO:0000313" key="3">
    <source>
        <dbReference type="Proteomes" id="UP000030341"/>
    </source>
</evidence>
<sequence length="296" mass="31829">MNIVCIGGGHGLSQVLSALKTMPCSLTAIVTTTDNGGSTGRLRQDQSQIALGDIRRCVSALANQDNVLSVLSEQRFESNNDLKGHSFGNILLSALCQLTQNANDAVNVFCAMLGVKHAVLPMTTTPVDLIATTASGDTIFGECNVDALSTFPADLSLSKQVIANQQAVEAIYKADLILLGPGSLLTSVMPPLLLNDIRDALCRTAGCRIFIENLAPEHSVVDQLASNEQLAKAMDILGYKFFDVCLTPDAFEAMDLRAIEKEQSTDTHNKSQLKHIIEQWLPNTSEQTTTMSAKVH</sequence>
<dbReference type="NCBIfam" id="TIGR01826">
    <property type="entry name" value="CofD_related"/>
    <property type="match status" value="1"/>
</dbReference>
<dbReference type="CDD" id="cd07187">
    <property type="entry name" value="YvcK_like"/>
    <property type="match status" value="1"/>
</dbReference>
<dbReference type="SUPFAM" id="SSF142338">
    <property type="entry name" value="CofD-like"/>
    <property type="match status" value="1"/>
</dbReference>
<dbReference type="eggNOG" id="COG0391">
    <property type="taxonomic scope" value="Bacteria"/>
</dbReference>
<dbReference type="STRING" id="1348114.OM33_16145"/>
<dbReference type="Gene3D" id="3.40.50.10680">
    <property type="entry name" value="CofD-like domains"/>
    <property type="match status" value="1"/>
</dbReference>
<proteinExistence type="predicted"/>
<accession>A0A0A7EKS9</accession>
<dbReference type="InterPro" id="IPR038136">
    <property type="entry name" value="CofD-like_dom_sf"/>
</dbReference>
<reference evidence="2 3" key="1">
    <citation type="submission" date="2014-11" db="EMBL/GenBank/DDBJ databases">
        <title>Complete Genome Sequence of Pseudoalteromonas sp. Strain OCN003 Isolated from Kaneohe Bay, Oahu, Hawaii.</title>
        <authorList>
            <person name="Beurmann S."/>
            <person name="Videau P."/>
            <person name="Ushijima B."/>
            <person name="Smith A.M."/>
            <person name="Aeby G.S."/>
            <person name="Callahan S.M."/>
            <person name="Belcaid M."/>
        </authorList>
    </citation>
    <scope>NUCLEOTIDE SEQUENCE [LARGE SCALE GENOMIC DNA]</scope>
    <source>
        <strain evidence="2 3">OCN003</strain>
    </source>
</reference>
<dbReference type="EMBL" id="CP009889">
    <property type="protein sequence ID" value="AIY66666.1"/>
    <property type="molecule type" value="Genomic_DNA"/>
</dbReference>
<keyword evidence="1" id="KW-0963">Cytoplasm</keyword>
<evidence type="ECO:0000313" key="2">
    <source>
        <dbReference type="EMBL" id="AIY66666.1"/>
    </source>
</evidence>
<protein>
    <recommendedName>
        <fullName evidence="4">Gluconeogenesis factor</fullName>
    </recommendedName>
</protein>
<dbReference type="PANTHER" id="PTHR30135">
    <property type="entry name" value="UNCHARACTERIZED PROTEIN YVCK-RELATED"/>
    <property type="match status" value="1"/>
</dbReference>
<organism evidence="2 3">
    <name type="scientific">Pseudoalteromonas piratica</name>
    <dbReference type="NCBI Taxonomy" id="1348114"/>
    <lineage>
        <taxon>Bacteria</taxon>
        <taxon>Pseudomonadati</taxon>
        <taxon>Pseudomonadota</taxon>
        <taxon>Gammaproteobacteria</taxon>
        <taxon>Alteromonadales</taxon>
        <taxon>Pseudoalteromonadaceae</taxon>
        <taxon>Pseudoalteromonas</taxon>
    </lineage>
</organism>
<gene>
    <name evidence="2" type="ORF">OM33_16145</name>
</gene>
<dbReference type="HOGENOM" id="CLU_044041_2_0_6"/>
<dbReference type="GO" id="GO:0043743">
    <property type="term" value="F:LPPG:FO 2-phospho-L-lactate transferase activity"/>
    <property type="evidence" value="ECO:0007669"/>
    <property type="project" value="InterPro"/>
</dbReference>
<dbReference type="RefSeq" id="WP_040135072.1">
    <property type="nucleotide sequence ID" value="NZ_CP009889.1"/>
</dbReference>
<evidence type="ECO:0000256" key="1">
    <source>
        <dbReference type="ARBA" id="ARBA00022490"/>
    </source>
</evidence>
<dbReference type="PANTHER" id="PTHR30135:SF3">
    <property type="entry name" value="GLUCONEOGENESIS FACTOR-RELATED"/>
    <property type="match status" value="1"/>
</dbReference>
<dbReference type="InterPro" id="IPR002882">
    <property type="entry name" value="CofD"/>
</dbReference>
<dbReference type="Pfam" id="PF01933">
    <property type="entry name" value="CofD"/>
    <property type="match status" value="1"/>
</dbReference>
<dbReference type="KEGG" id="pseo:OM33_16145"/>